<feature type="compositionally biased region" description="Basic residues" evidence="1">
    <location>
        <begin position="129"/>
        <end position="139"/>
    </location>
</feature>
<evidence type="ECO:0000256" key="1">
    <source>
        <dbReference type="SAM" id="MobiDB-lite"/>
    </source>
</evidence>
<protein>
    <submittedName>
        <fullName evidence="2">16374_t:CDS:1</fullName>
    </submittedName>
</protein>
<dbReference type="OrthoDB" id="10541983at2759"/>
<gene>
    <name evidence="2" type="ORF">DERYTH_LOCUS7997</name>
</gene>
<comment type="caution">
    <text evidence="2">The sequence shown here is derived from an EMBL/GenBank/DDBJ whole genome shotgun (WGS) entry which is preliminary data.</text>
</comment>
<feature type="region of interest" description="Disordered" evidence="1">
    <location>
        <begin position="117"/>
        <end position="139"/>
    </location>
</feature>
<dbReference type="EMBL" id="CAJVPY010004028">
    <property type="protein sequence ID" value="CAG8608230.1"/>
    <property type="molecule type" value="Genomic_DNA"/>
</dbReference>
<organism evidence="2 3">
    <name type="scientific">Dentiscutata erythropus</name>
    <dbReference type="NCBI Taxonomy" id="1348616"/>
    <lineage>
        <taxon>Eukaryota</taxon>
        <taxon>Fungi</taxon>
        <taxon>Fungi incertae sedis</taxon>
        <taxon>Mucoromycota</taxon>
        <taxon>Glomeromycotina</taxon>
        <taxon>Glomeromycetes</taxon>
        <taxon>Diversisporales</taxon>
        <taxon>Gigasporaceae</taxon>
        <taxon>Dentiscutata</taxon>
    </lineage>
</organism>
<keyword evidence="3" id="KW-1185">Reference proteome</keyword>
<name>A0A9N9CMA0_9GLOM</name>
<accession>A0A9N9CMA0</accession>
<evidence type="ECO:0000313" key="2">
    <source>
        <dbReference type="EMBL" id="CAG8608230.1"/>
    </source>
</evidence>
<reference evidence="2" key="1">
    <citation type="submission" date="2021-06" db="EMBL/GenBank/DDBJ databases">
        <authorList>
            <person name="Kallberg Y."/>
            <person name="Tangrot J."/>
            <person name="Rosling A."/>
        </authorList>
    </citation>
    <scope>NUCLEOTIDE SEQUENCE</scope>
    <source>
        <strain evidence="2">MA453B</strain>
    </source>
</reference>
<dbReference type="GO" id="GO:0003677">
    <property type="term" value="F:DNA binding"/>
    <property type="evidence" value="ECO:0007669"/>
    <property type="project" value="InterPro"/>
</dbReference>
<proteinExistence type="predicted"/>
<evidence type="ECO:0000313" key="3">
    <source>
        <dbReference type="Proteomes" id="UP000789405"/>
    </source>
</evidence>
<dbReference type="AlphaFoldDB" id="A0A9N9CMA0"/>
<sequence length="222" mass="25107">MSQDDLNFMTATQLYDLRLHEQINNLPNSDITFDEDDNVDLNQGVINMDHKKITNHSMRRSAIQILTELNVTTDRIMAFSGYRSIGGVASYQTFTNQIMNSTVSMIIPNQDSNSSRLPLKSLPVNHTSRPIRSKTFKPKPFKPYDASKPFISPLKNVKENVQKKDQKNILESVQECVQETTSSFNSDSVQDTSNSDLVESAPKIIVENCNNCNIDIKVSFNK</sequence>
<dbReference type="InterPro" id="IPR011010">
    <property type="entry name" value="DNA_brk_join_enz"/>
</dbReference>
<dbReference type="SUPFAM" id="SSF56349">
    <property type="entry name" value="DNA breaking-rejoining enzymes"/>
    <property type="match status" value="1"/>
</dbReference>
<dbReference type="Proteomes" id="UP000789405">
    <property type="component" value="Unassembled WGS sequence"/>
</dbReference>